<dbReference type="OrthoDB" id="3304698at2"/>
<reference evidence="3" key="1">
    <citation type="submission" date="2016-10" db="EMBL/GenBank/DDBJ databases">
        <authorList>
            <person name="Varghese N."/>
            <person name="Submissions S."/>
        </authorList>
    </citation>
    <scope>NUCLEOTIDE SEQUENCE [LARGE SCALE GENOMIC DNA]</scope>
    <source>
        <strain evidence="3">CGMCC 4.7042</strain>
    </source>
</reference>
<dbReference type="RefSeq" id="WP_143041509.1">
    <property type="nucleotide sequence ID" value="NZ_FNHI01000013.1"/>
</dbReference>
<dbReference type="AlphaFoldDB" id="A0A1G9W0A2"/>
<gene>
    <name evidence="2" type="ORF">SAMN05444921_11361</name>
</gene>
<dbReference type="STRING" id="1196353.SAMN05444921_11361"/>
<protein>
    <submittedName>
        <fullName evidence="2">Uncharacterized protein</fullName>
    </submittedName>
</protein>
<evidence type="ECO:0000313" key="2">
    <source>
        <dbReference type="EMBL" id="SDM77601.1"/>
    </source>
</evidence>
<dbReference type="Gene3D" id="2.60.120.560">
    <property type="entry name" value="Exo-inulinase, domain 1"/>
    <property type="match status" value="1"/>
</dbReference>
<organism evidence="2 3">
    <name type="scientific">Streptomyces wuyuanensis</name>
    <dbReference type="NCBI Taxonomy" id="1196353"/>
    <lineage>
        <taxon>Bacteria</taxon>
        <taxon>Bacillati</taxon>
        <taxon>Actinomycetota</taxon>
        <taxon>Actinomycetes</taxon>
        <taxon>Kitasatosporales</taxon>
        <taxon>Streptomycetaceae</taxon>
        <taxon>Streptomyces</taxon>
    </lineage>
</organism>
<feature type="region of interest" description="Disordered" evidence="1">
    <location>
        <begin position="35"/>
        <end position="71"/>
    </location>
</feature>
<evidence type="ECO:0000313" key="3">
    <source>
        <dbReference type="Proteomes" id="UP000199063"/>
    </source>
</evidence>
<proteinExistence type="predicted"/>
<feature type="compositionally biased region" description="Polar residues" evidence="1">
    <location>
        <begin position="46"/>
        <end position="57"/>
    </location>
</feature>
<sequence>MAIPDSPLGTRVELQIGGTLENVTADALTRDPITITRGRRDGNSRCDVSQASASFKNTDGKYSPRNPRGPWFGQFGRNTEMRVSVQGPEAYLQLTGEAADIATTPDHASLDVAGDLDVRIEATADWYAPNSSQTLIGKWSSTDGQRSWILRFFNSSLVFNWTTAGTDASAVFIQGAIPGGLRRAAFRATLDIDNGAGGKTATLYWAPTMAGPWTQISQGTAAGTTPIFASTTALEIGPSQPANVPPRLPVRGRVHRAEVRSGIGGTVVASPDFRALAEGATAFADSAGRTWTVAGAAQVSDREYRMVGEVPTWEPKWSVGGKDVWTPVEASGIQRRLGQGQKPLASTLRRRIPTATGLLAYWPMEEGRDATQAYSAVAGVQPLSVSGFDFAADDSLTGSSALPKLKNSAKLRGTIPRSTAAGWQVELVYRLPTMPAAQTEILRVTVAGSTMRTAVVYASTAGVRIETLDSTGDVIAFFTHTNPVAIADFAGVWNRLQIFTSDAGGGQTNVCATWRDVTTGGGTWTAATLITGAQGAAVGVAGDWGAATTDMAIGHLAAIALAGSGTTPGSGIYQHADDGFSGETALDRLYRLSDEESGTIDLTWVDGDPSRPSEAMGPQRPLELLDLLYQAAETDGGILYETRDRIGMAYRDRTSLYNQDPALTLDYAAGEVAPPLEPVEDDQDLRNDITRTREGGSSARVVLADGPLSVQPPPAGVGVYDDAQTRSLALDAQALQIAGWDLHLGTWDEARYRAVTVFLHKAPHLIPAVLALDIGDKLVITNPPPWLPPGPIELIVQGTTETLGLRTWTITFLCTPAGPWTVGVLEDPVLGRLDTDGSVLAASVSESGTALEVYADPFLGPRWVDSVGYPGEFPFDVTFGGERATVTAIANRADSFGRTVANSWGTSSSGHAWTETGTVASDRSVNGSRGVITLAANVSNFRFQRIITTPVGDAEIRVRVSTSAVATGESALPAVLLRYVDSSNFYRARVHFGVSGTMFCSVTRGSTQIGVSQSLPYTYTAGQEYEVRVRLTGHTIRIRVWPVGQAEPAVWHHTETVVSSPIEAGGVGLMGSAFAGLTTVNMELRFDQFEIVTPQLFTVARAVNGITKAHAAGTDLSLATPMRMAL</sequence>
<dbReference type="GeneID" id="40831241"/>
<dbReference type="EMBL" id="FNHI01000013">
    <property type="protein sequence ID" value="SDM77601.1"/>
    <property type="molecule type" value="Genomic_DNA"/>
</dbReference>
<keyword evidence="3" id="KW-1185">Reference proteome</keyword>
<name>A0A1G9W0A2_9ACTN</name>
<evidence type="ECO:0000256" key="1">
    <source>
        <dbReference type="SAM" id="MobiDB-lite"/>
    </source>
</evidence>
<accession>A0A1G9W0A2</accession>
<dbReference type="Proteomes" id="UP000199063">
    <property type="component" value="Unassembled WGS sequence"/>
</dbReference>